<evidence type="ECO:0000256" key="11">
    <source>
        <dbReference type="SAM" id="MobiDB-lite"/>
    </source>
</evidence>
<dbReference type="PANTHER" id="PTHR45918:SF1">
    <property type="entry name" value="ALPHA-1,3_1,6-MANNOSYLTRANSFERASE ALG2"/>
    <property type="match status" value="1"/>
</dbReference>
<evidence type="ECO:0000313" key="14">
    <source>
        <dbReference type="EMBL" id="EGG23851.1"/>
    </source>
</evidence>
<evidence type="ECO:0000313" key="15">
    <source>
        <dbReference type="Proteomes" id="UP000007797"/>
    </source>
</evidence>
<keyword evidence="7 10" id="KW-0472">Membrane</keyword>
<dbReference type="EC" id="2.4.1.257" evidence="10"/>
<evidence type="ECO:0000256" key="6">
    <source>
        <dbReference type="ARBA" id="ARBA00022989"/>
    </source>
</evidence>
<keyword evidence="6 10" id="KW-1133">Transmembrane helix</keyword>
<name>F4PJS7_CACFS</name>
<dbReference type="OMA" id="AMYMKCP"/>
<evidence type="ECO:0000259" key="12">
    <source>
        <dbReference type="Pfam" id="PF00534"/>
    </source>
</evidence>
<dbReference type="Pfam" id="PF13439">
    <property type="entry name" value="Glyco_transf_4"/>
    <property type="match status" value="1"/>
</dbReference>
<keyword evidence="2 10" id="KW-0328">Glycosyltransferase</keyword>
<proteinExistence type="inferred from homology"/>
<comment type="catalytic activity">
    <reaction evidence="9 10">
        <text>an alpha-D-Man-(1-&gt;3)-beta-D-Man-(1-&gt;4)-beta-D-GlcNAc-(1-&gt;4)-alpha-D-GlcNAc-diphospho-di-trans,poly-cis-dolichol + GDP-alpha-D-mannose = an alpha-D-Man-(1-&gt;3)-[alpha-D-Man-(1-&gt;6)]-beta-D-Man-(1-&gt;4)-beta-D-GlcNAc-(1-&gt;4)-alpha-D-GlcNAc-diphospho-di-trans,poly-cis-dolichol + GDP + H(+)</text>
        <dbReference type="Rhea" id="RHEA:29519"/>
        <dbReference type="Rhea" id="RHEA-COMP:19513"/>
        <dbReference type="Rhea" id="RHEA-COMP:19515"/>
        <dbReference type="ChEBI" id="CHEBI:15378"/>
        <dbReference type="ChEBI" id="CHEBI:57527"/>
        <dbReference type="ChEBI" id="CHEBI:58189"/>
        <dbReference type="ChEBI" id="CHEBI:132510"/>
        <dbReference type="ChEBI" id="CHEBI:132511"/>
        <dbReference type="EC" id="2.4.1.257"/>
    </reaction>
    <physiologicalReaction direction="left-to-right" evidence="9 10">
        <dbReference type="Rhea" id="RHEA:29520"/>
    </physiologicalReaction>
</comment>
<feature type="compositionally biased region" description="Low complexity" evidence="11">
    <location>
        <begin position="15"/>
        <end position="31"/>
    </location>
</feature>
<dbReference type="InterPro" id="IPR027054">
    <property type="entry name" value="ALG2"/>
</dbReference>
<dbReference type="AlphaFoldDB" id="F4PJS7"/>
<dbReference type="GO" id="GO:0102704">
    <property type="term" value="F:GDP-Man:Man(2)GlcNAc(2)-PP-Dol alpha-1,6-mannosyltransferase activity"/>
    <property type="evidence" value="ECO:0007669"/>
    <property type="project" value="UniProtKB-UniRule"/>
</dbReference>
<dbReference type="InterPro" id="IPR001296">
    <property type="entry name" value="Glyco_trans_1"/>
</dbReference>
<evidence type="ECO:0000256" key="1">
    <source>
        <dbReference type="ARBA" id="ARBA00004922"/>
    </source>
</evidence>
<evidence type="ECO:0000256" key="7">
    <source>
        <dbReference type="ARBA" id="ARBA00023136"/>
    </source>
</evidence>
<dbReference type="GO" id="GO:0004378">
    <property type="term" value="F:GDP-Man:Man(1)GlcNAc(2)-PP-Dol alpha-1,3-mannosyltransferase activity"/>
    <property type="evidence" value="ECO:0007669"/>
    <property type="project" value="UniProtKB-UniRule"/>
</dbReference>
<dbReference type="Gene3D" id="3.40.50.2000">
    <property type="entry name" value="Glycogen Phosphorylase B"/>
    <property type="match status" value="2"/>
</dbReference>
<dbReference type="OrthoDB" id="448893at2759"/>
<feature type="transmembrane region" description="Helical" evidence="10">
    <location>
        <begin position="105"/>
        <end position="127"/>
    </location>
</feature>
<feature type="domain" description="Glycosyl transferase family 1" evidence="12">
    <location>
        <begin position="241"/>
        <end position="413"/>
    </location>
</feature>
<feature type="domain" description="Glycosyltransferase subfamily 4-like N-terminal" evidence="13">
    <location>
        <begin position="50"/>
        <end position="211"/>
    </location>
</feature>
<keyword evidence="4 10" id="KW-0812">Transmembrane</keyword>
<comment type="catalytic activity">
    <reaction evidence="8 10">
        <text>a beta-D-Man-(1-&gt;4)-beta-D-GlcNAc-(1-&gt;4)-alpha-D-GlcNAc-diphospho-di-trans,poly-cis-dolichol + GDP-alpha-D-mannose = an alpha-D-Man-(1-&gt;3)-beta-D-Man-(1-&gt;4)-beta-D-GlcNAc-(1-&gt;4)-alpha-D-GlcNAc-diphospho-di-trans,poly-cis-dolichol + GDP + H(+)</text>
        <dbReference type="Rhea" id="RHEA:29515"/>
        <dbReference type="Rhea" id="RHEA-COMP:19511"/>
        <dbReference type="Rhea" id="RHEA-COMP:19513"/>
        <dbReference type="ChEBI" id="CHEBI:15378"/>
        <dbReference type="ChEBI" id="CHEBI:57527"/>
        <dbReference type="ChEBI" id="CHEBI:58189"/>
        <dbReference type="ChEBI" id="CHEBI:58472"/>
        <dbReference type="ChEBI" id="CHEBI:132510"/>
        <dbReference type="EC" id="2.4.1.132"/>
    </reaction>
    <physiologicalReaction direction="left-to-right" evidence="8 10">
        <dbReference type="Rhea" id="RHEA:29516"/>
    </physiologicalReaction>
</comment>
<evidence type="ECO:0000256" key="9">
    <source>
        <dbReference type="ARBA" id="ARBA00045104"/>
    </source>
</evidence>
<evidence type="ECO:0000256" key="3">
    <source>
        <dbReference type="ARBA" id="ARBA00022679"/>
    </source>
</evidence>
<dbReference type="GeneID" id="14876424"/>
<dbReference type="PANTHER" id="PTHR45918">
    <property type="entry name" value="ALPHA-1,3/1,6-MANNOSYLTRANSFERASE ALG2"/>
    <property type="match status" value="1"/>
</dbReference>
<comment type="similarity">
    <text evidence="10">Belongs to the glycosyltransferase group 1 family.</text>
</comment>
<dbReference type="EC" id="2.4.1.132" evidence="10"/>
<dbReference type="Proteomes" id="UP000007797">
    <property type="component" value="Unassembled WGS sequence"/>
</dbReference>
<evidence type="ECO:0000256" key="2">
    <source>
        <dbReference type="ARBA" id="ARBA00022676"/>
    </source>
</evidence>
<reference evidence="15" key="1">
    <citation type="journal article" date="2011" name="Genome Res.">
        <title>Phylogeny-wide analysis of social amoeba genomes highlights ancient origins for complex intercellular communication.</title>
        <authorList>
            <person name="Heidel A.J."/>
            <person name="Lawal H.M."/>
            <person name="Felder M."/>
            <person name="Schilde C."/>
            <person name="Helps N.R."/>
            <person name="Tunggal B."/>
            <person name="Rivero F."/>
            <person name="John U."/>
            <person name="Schleicher M."/>
            <person name="Eichinger L."/>
            <person name="Platzer M."/>
            <person name="Noegel A.A."/>
            <person name="Schaap P."/>
            <person name="Gloeckner G."/>
        </authorList>
    </citation>
    <scope>NUCLEOTIDE SEQUENCE [LARGE SCALE GENOMIC DNA]</scope>
    <source>
        <strain evidence="15">SH3</strain>
    </source>
</reference>
<accession>F4PJS7</accession>
<dbReference type="STRING" id="1054147.F4PJS7"/>
<feature type="region of interest" description="Disordered" evidence="11">
    <location>
        <begin position="12"/>
        <end position="32"/>
    </location>
</feature>
<dbReference type="FunFam" id="3.40.50.2000:FF:000210">
    <property type="entry name" value="Alpha-1,3/1,6-mannosyltransferase ALG2"/>
    <property type="match status" value="1"/>
</dbReference>
<dbReference type="Pfam" id="PF00534">
    <property type="entry name" value="Glycos_transf_1"/>
    <property type="match status" value="1"/>
</dbReference>
<protein>
    <recommendedName>
        <fullName evidence="10">Alpha-1,3/1,6-mannosyltransferase ALG2</fullName>
        <ecNumber evidence="10">2.4.1.132</ecNumber>
        <ecNumber evidence="10">2.4.1.257</ecNumber>
    </recommendedName>
    <alternativeName>
        <fullName evidence="10">GDP-Man:Man(1)GlcNAc(2)-PP-Dol alpha-1,3-mannosyltransferase</fullName>
    </alternativeName>
</protein>
<dbReference type="InterPro" id="IPR028098">
    <property type="entry name" value="Glyco_trans_4-like_N"/>
</dbReference>
<dbReference type="EMBL" id="GL883007">
    <property type="protein sequence ID" value="EGG23851.1"/>
    <property type="molecule type" value="Genomic_DNA"/>
</dbReference>
<keyword evidence="5" id="KW-0256">Endoplasmic reticulum</keyword>
<evidence type="ECO:0000256" key="10">
    <source>
        <dbReference type="RuleBase" id="RU367136"/>
    </source>
</evidence>
<comment type="function">
    <text evidence="10">Mannosylates Man(2)GlcNAc(2)-dolichol diphosphate and Man(1)GlcNAc(2)-dolichol diphosphate to form Man(3)GlcNAc(2)-dolichol diphosphate.</text>
</comment>
<dbReference type="UniPathway" id="UPA00378"/>
<gene>
    <name evidence="14" type="primary">alg2</name>
    <name evidence="14" type="ORF">DFA_05987</name>
</gene>
<comment type="subcellular location">
    <subcellularLocation>
        <location evidence="10">Endoplasmic reticulum membrane</location>
        <topology evidence="10">Single-pass membrane protein</topology>
    </subcellularLocation>
</comment>
<organism evidence="14 15">
    <name type="scientific">Cavenderia fasciculata</name>
    <name type="common">Slime mold</name>
    <name type="synonym">Dictyostelium fasciculatum</name>
    <dbReference type="NCBI Taxonomy" id="261658"/>
    <lineage>
        <taxon>Eukaryota</taxon>
        <taxon>Amoebozoa</taxon>
        <taxon>Evosea</taxon>
        <taxon>Eumycetozoa</taxon>
        <taxon>Dictyostelia</taxon>
        <taxon>Acytosteliales</taxon>
        <taxon>Cavenderiaceae</taxon>
        <taxon>Cavenderia</taxon>
    </lineage>
</organism>
<evidence type="ECO:0000256" key="5">
    <source>
        <dbReference type="ARBA" id="ARBA00022824"/>
    </source>
</evidence>
<evidence type="ECO:0000259" key="13">
    <source>
        <dbReference type="Pfam" id="PF13439"/>
    </source>
</evidence>
<evidence type="ECO:0000256" key="4">
    <source>
        <dbReference type="ARBA" id="ARBA00022692"/>
    </source>
</evidence>
<dbReference type="SUPFAM" id="SSF53756">
    <property type="entry name" value="UDP-Glycosyltransferase/glycogen phosphorylase"/>
    <property type="match status" value="1"/>
</dbReference>
<dbReference type="RefSeq" id="XP_004361702.1">
    <property type="nucleotide sequence ID" value="XM_004361645.1"/>
</dbReference>
<dbReference type="GO" id="GO:0005789">
    <property type="term" value="C:endoplasmic reticulum membrane"/>
    <property type="evidence" value="ECO:0007669"/>
    <property type="project" value="UniProtKB-SubCell"/>
</dbReference>
<keyword evidence="15" id="KW-1185">Reference proteome</keyword>
<sequence>MSLENLSKIECSRMGKNNSSTSSSSTTSNSGSKKEERLLKIAFLHPDLGIGGAERLVVDAALALKSKGHSVTMYTSRHDPKRSFKETHNGELEVKVAGGYFPRHLFWRFMVICAIIRNVLCALSIIFGKTKYDVVVIDQISASIPLFKLLSRSRVLFYCHFPDKLLTSRTSLLKKLYRVPVDWFEEYTTSWADRTVVNSNFTASIFKESFKSIHNLPSVLYPSLNLKQYDETKPSNEGLSFIPKDKKIILSINRYERKKNLLLALDAFKELRDKLQGDNNVDQYHVVIAGGYDPGLKENVEHLQELKQRCQELGISDHVSFVCSFNEEQRSWLLRNSICLVYTPSNEHFGITPLEGMYMRLPVVAVNSGGPLETVKNGVTGYLCNPTPKDFSTAFYKIVKANSKEMGNEGRKWVEKSFSFQQFANSLDDIVLSI</sequence>
<dbReference type="CDD" id="cd03805">
    <property type="entry name" value="GT4_ALG2-like"/>
    <property type="match status" value="1"/>
</dbReference>
<dbReference type="KEGG" id="dfa:DFA_05987"/>
<comment type="pathway">
    <text evidence="1 10">Protein modification; protein glycosylation.</text>
</comment>
<keyword evidence="3 10" id="KW-0808">Transferase</keyword>
<evidence type="ECO:0000256" key="8">
    <source>
        <dbReference type="ARBA" id="ARBA00045103"/>
    </source>
</evidence>